<dbReference type="NCBIfam" id="TIGR01198">
    <property type="entry name" value="pgl"/>
    <property type="match status" value="1"/>
</dbReference>
<dbReference type="InterPro" id="IPR037171">
    <property type="entry name" value="NagB/RpiA_transferase-like"/>
</dbReference>
<dbReference type="Pfam" id="PF01182">
    <property type="entry name" value="Glucosamine_iso"/>
    <property type="match status" value="1"/>
</dbReference>
<comment type="caution">
    <text evidence="9">The sequence shown here is derived from an EMBL/GenBank/DDBJ whole genome shotgun (WGS) entry which is preliminary data.</text>
</comment>
<dbReference type="CDD" id="cd01400">
    <property type="entry name" value="6PGL"/>
    <property type="match status" value="1"/>
</dbReference>
<evidence type="ECO:0000256" key="5">
    <source>
        <dbReference type="ARBA" id="ARBA00013198"/>
    </source>
</evidence>
<evidence type="ECO:0000256" key="6">
    <source>
        <dbReference type="ARBA" id="ARBA00020337"/>
    </source>
</evidence>
<dbReference type="GO" id="GO:0017057">
    <property type="term" value="F:6-phosphogluconolactonase activity"/>
    <property type="evidence" value="ECO:0007669"/>
    <property type="project" value="UniProtKB-UniRule"/>
</dbReference>
<dbReference type="Proteomes" id="UP000664332">
    <property type="component" value="Unassembled WGS sequence"/>
</dbReference>
<dbReference type="InterPro" id="IPR039104">
    <property type="entry name" value="6PGL"/>
</dbReference>
<dbReference type="GO" id="GO:0005975">
    <property type="term" value="P:carbohydrate metabolic process"/>
    <property type="evidence" value="ECO:0007669"/>
    <property type="project" value="UniProtKB-UniRule"/>
</dbReference>
<dbReference type="GO" id="GO:0006098">
    <property type="term" value="P:pentose-phosphate shunt"/>
    <property type="evidence" value="ECO:0007669"/>
    <property type="project" value="InterPro"/>
</dbReference>
<evidence type="ECO:0000313" key="9">
    <source>
        <dbReference type="EMBL" id="MBN9643442.1"/>
    </source>
</evidence>
<dbReference type="PANTHER" id="PTHR11054">
    <property type="entry name" value="6-PHOSPHOGLUCONOLACTONASE"/>
    <property type="match status" value="1"/>
</dbReference>
<keyword evidence="10" id="KW-1185">Reference proteome</keyword>
<dbReference type="EC" id="3.1.1.31" evidence="5 7"/>
<gene>
    <name evidence="7 9" type="primary">pgl</name>
    <name evidence="9" type="ORF">JZY06_02195</name>
</gene>
<feature type="domain" description="Glucosamine/galactosamine-6-phosphate isomerase" evidence="8">
    <location>
        <begin position="10"/>
        <end position="227"/>
    </location>
</feature>
<comment type="similarity">
    <text evidence="4 7">Belongs to the glucosamine/galactosamine-6-phosphate isomerase family. 6-phosphogluconolactonase subfamily.</text>
</comment>
<dbReference type="Gene3D" id="3.40.50.1360">
    <property type="match status" value="1"/>
</dbReference>
<evidence type="ECO:0000313" key="10">
    <source>
        <dbReference type="Proteomes" id="UP000664332"/>
    </source>
</evidence>
<dbReference type="InterPro" id="IPR006148">
    <property type="entry name" value="Glc/Gal-6P_isomerase"/>
</dbReference>
<proteinExistence type="inferred from homology"/>
<protein>
    <recommendedName>
        <fullName evidence="6 7">6-phosphogluconolactonase</fullName>
        <shortName evidence="7">6PGL</shortName>
        <ecNumber evidence="5 7">3.1.1.31</ecNumber>
    </recommendedName>
</protein>
<dbReference type="RefSeq" id="WP_207118137.1">
    <property type="nucleotide sequence ID" value="NZ_JAFLEQ010000003.1"/>
</dbReference>
<evidence type="ECO:0000256" key="1">
    <source>
        <dbReference type="ARBA" id="ARBA00000832"/>
    </source>
</evidence>
<sequence>MMDIIRLADLNALTDRAAADFLTVLAAARNRGGVTGDGRLKVVLTGGGAGIMFLEKLAGLAADSGLELDSIDFFFGDERNVGVDDEESNEGAARRCFLDPAGIPEDNIFSWNLPRDDLAAAAADYARLIDEHAPRGFDLHLLGMGGEGHINSLFPHTAATAETTVFTAAVTDSPKPPPQRCTLTLPAVRAAERVWLLVAGENKADAVKQLVDGADPLDLPVAGATGRTQTRIYLDQAAAGLLD</sequence>
<evidence type="ECO:0000256" key="2">
    <source>
        <dbReference type="ARBA" id="ARBA00002681"/>
    </source>
</evidence>
<evidence type="ECO:0000259" key="8">
    <source>
        <dbReference type="Pfam" id="PF01182"/>
    </source>
</evidence>
<accession>A0A939E0W8</accession>
<dbReference type="EMBL" id="JAFLEQ010000003">
    <property type="protein sequence ID" value="MBN9643442.1"/>
    <property type="molecule type" value="Genomic_DNA"/>
</dbReference>
<name>A0A939E0W8_9CORY</name>
<comment type="function">
    <text evidence="2 7">Hydrolysis of 6-phosphogluconolactone to 6-phosphogluconate.</text>
</comment>
<evidence type="ECO:0000256" key="4">
    <source>
        <dbReference type="ARBA" id="ARBA00010662"/>
    </source>
</evidence>
<dbReference type="PANTHER" id="PTHR11054:SF0">
    <property type="entry name" value="6-PHOSPHOGLUCONOLACTONASE"/>
    <property type="match status" value="1"/>
</dbReference>
<dbReference type="SUPFAM" id="SSF100950">
    <property type="entry name" value="NagB/RpiA/CoA transferase-like"/>
    <property type="match status" value="1"/>
</dbReference>
<evidence type="ECO:0000256" key="3">
    <source>
        <dbReference type="ARBA" id="ARBA00004961"/>
    </source>
</evidence>
<reference evidence="9" key="1">
    <citation type="submission" date="2021-03" db="EMBL/GenBank/DDBJ databases">
        <authorList>
            <person name="Sun Q."/>
        </authorList>
    </citation>
    <scope>NUCLEOTIDE SEQUENCE</scope>
    <source>
        <strain evidence="9">CCM 8862</strain>
    </source>
</reference>
<dbReference type="InterPro" id="IPR005900">
    <property type="entry name" value="6-phosphogluconolactonase_DevB"/>
</dbReference>
<comment type="catalytic activity">
    <reaction evidence="1 7">
        <text>6-phospho-D-glucono-1,5-lactone + H2O = 6-phospho-D-gluconate + H(+)</text>
        <dbReference type="Rhea" id="RHEA:12556"/>
        <dbReference type="ChEBI" id="CHEBI:15377"/>
        <dbReference type="ChEBI" id="CHEBI:15378"/>
        <dbReference type="ChEBI" id="CHEBI:57955"/>
        <dbReference type="ChEBI" id="CHEBI:58759"/>
        <dbReference type="EC" id="3.1.1.31"/>
    </reaction>
</comment>
<keyword evidence="7 9" id="KW-0378">Hydrolase</keyword>
<organism evidence="9 10">
    <name type="scientific">Corynebacterium mendelii</name>
    <dbReference type="NCBI Taxonomy" id="2765362"/>
    <lineage>
        <taxon>Bacteria</taxon>
        <taxon>Bacillati</taxon>
        <taxon>Actinomycetota</taxon>
        <taxon>Actinomycetes</taxon>
        <taxon>Mycobacteriales</taxon>
        <taxon>Corynebacteriaceae</taxon>
        <taxon>Corynebacterium</taxon>
    </lineage>
</organism>
<evidence type="ECO:0000256" key="7">
    <source>
        <dbReference type="RuleBase" id="RU365095"/>
    </source>
</evidence>
<dbReference type="AlphaFoldDB" id="A0A939E0W8"/>
<comment type="pathway">
    <text evidence="3 7">Carbohydrate degradation; pentose phosphate pathway; D-ribulose 5-phosphate from D-glucose 6-phosphate (oxidative stage): step 2/3.</text>
</comment>